<evidence type="ECO:0000256" key="1">
    <source>
        <dbReference type="ARBA" id="ARBA00009437"/>
    </source>
</evidence>
<gene>
    <name evidence="6" type="primary">cysL_1</name>
    <name evidence="6" type="ORF">JDO7802_00220</name>
</gene>
<protein>
    <submittedName>
        <fullName evidence="6">CysJI operon transcriptional activator</fullName>
    </submittedName>
</protein>
<dbReference type="CDD" id="cd05466">
    <property type="entry name" value="PBP2_LTTR_substrate"/>
    <property type="match status" value="1"/>
</dbReference>
<dbReference type="GO" id="GO:0003700">
    <property type="term" value="F:DNA-binding transcription factor activity"/>
    <property type="evidence" value="ECO:0007669"/>
    <property type="project" value="InterPro"/>
</dbReference>
<dbReference type="PANTHER" id="PTHR30126:SF99">
    <property type="entry name" value="TRANSCRIPTIONAL REGULATOR LYSR FAMILY"/>
    <property type="match status" value="1"/>
</dbReference>
<dbReference type="InterPro" id="IPR000847">
    <property type="entry name" value="LysR_HTH_N"/>
</dbReference>
<keyword evidence="7" id="KW-1185">Reference proteome</keyword>
<dbReference type="PROSITE" id="PS50931">
    <property type="entry name" value="HTH_LYSR"/>
    <property type="match status" value="1"/>
</dbReference>
<dbReference type="STRING" id="420998.JDO7802_00220"/>
<dbReference type="PRINTS" id="PR00039">
    <property type="entry name" value="HTHLYSR"/>
</dbReference>
<dbReference type="GO" id="GO:0000976">
    <property type="term" value="F:transcription cis-regulatory region binding"/>
    <property type="evidence" value="ECO:0007669"/>
    <property type="project" value="TreeGrafter"/>
</dbReference>
<organism evidence="6 7">
    <name type="scientific">Jannaschia donghaensis</name>
    <dbReference type="NCBI Taxonomy" id="420998"/>
    <lineage>
        <taxon>Bacteria</taxon>
        <taxon>Pseudomonadati</taxon>
        <taxon>Pseudomonadota</taxon>
        <taxon>Alphaproteobacteria</taxon>
        <taxon>Rhodobacterales</taxon>
        <taxon>Roseobacteraceae</taxon>
        <taxon>Jannaschia</taxon>
    </lineage>
</organism>
<evidence type="ECO:0000313" key="6">
    <source>
        <dbReference type="EMBL" id="CTQ48218.1"/>
    </source>
</evidence>
<comment type="similarity">
    <text evidence="1">Belongs to the LysR transcriptional regulatory family.</text>
</comment>
<name>A0A0M6YCZ3_9RHOB</name>
<dbReference type="SUPFAM" id="SSF53850">
    <property type="entry name" value="Periplasmic binding protein-like II"/>
    <property type="match status" value="1"/>
</dbReference>
<dbReference type="PANTHER" id="PTHR30126">
    <property type="entry name" value="HTH-TYPE TRANSCRIPTIONAL REGULATOR"/>
    <property type="match status" value="1"/>
</dbReference>
<dbReference type="InterPro" id="IPR036390">
    <property type="entry name" value="WH_DNA-bd_sf"/>
</dbReference>
<evidence type="ECO:0000313" key="7">
    <source>
        <dbReference type="Proteomes" id="UP000049222"/>
    </source>
</evidence>
<dbReference type="Pfam" id="PF00126">
    <property type="entry name" value="HTH_1"/>
    <property type="match status" value="1"/>
</dbReference>
<keyword evidence="4" id="KW-0804">Transcription</keyword>
<dbReference type="Proteomes" id="UP000049222">
    <property type="component" value="Unassembled WGS sequence"/>
</dbReference>
<accession>A0A0M6YCZ3</accession>
<reference evidence="6 7" key="1">
    <citation type="submission" date="2015-07" db="EMBL/GenBank/DDBJ databases">
        <authorList>
            <person name="Noorani M."/>
        </authorList>
    </citation>
    <scope>NUCLEOTIDE SEQUENCE [LARGE SCALE GENOMIC DNA]</scope>
    <source>
        <strain evidence="6 7">CECT 7802</strain>
    </source>
</reference>
<dbReference type="InterPro" id="IPR036388">
    <property type="entry name" value="WH-like_DNA-bd_sf"/>
</dbReference>
<evidence type="ECO:0000256" key="4">
    <source>
        <dbReference type="ARBA" id="ARBA00023163"/>
    </source>
</evidence>
<evidence type="ECO:0000256" key="3">
    <source>
        <dbReference type="ARBA" id="ARBA00023125"/>
    </source>
</evidence>
<sequence length="297" mass="32507">MMLNATWLDTFVTLAETGHFTRTAERLTMTQPGVSQHLRKLERQVGQRLIAQEGKSFALTPAGEAVRDLGHARRSQERHLRAAIATDDPDIGEVRIACSGSFAQLLYPRVLAIMQDAPRLTIHLEAAPQDSVLSGVLDGRFDLGVVGQDPGHPRLGARLIGREELCLILPADAVGQPPTFETLENRGFVAHPDGYAYANELLSLNFPKTFTGADRLRVRTFVNQIGQIPAPVADGIGYTLLPRSGIEAFPRRDLLTVATLPHRCHHELWSIHRKGPELSARVARIAGIVSGIARHLG</sequence>
<dbReference type="EMBL" id="CXSU01000005">
    <property type="protein sequence ID" value="CTQ48218.1"/>
    <property type="molecule type" value="Genomic_DNA"/>
</dbReference>
<evidence type="ECO:0000259" key="5">
    <source>
        <dbReference type="PROSITE" id="PS50931"/>
    </source>
</evidence>
<proteinExistence type="inferred from homology"/>
<dbReference type="Gene3D" id="3.40.190.10">
    <property type="entry name" value="Periplasmic binding protein-like II"/>
    <property type="match status" value="2"/>
</dbReference>
<keyword evidence="3" id="KW-0238">DNA-binding</keyword>
<keyword evidence="2" id="KW-0805">Transcription regulation</keyword>
<dbReference type="AlphaFoldDB" id="A0A0M6YCZ3"/>
<dbReference type="SUPFAM" id="SSF46785">
    <property type="entry name" value="Winged helix' DNA-binding domain"/>
    <property type="match status" value="1"/>
</dbReference>
<evidence type="ECO:0000256" key="2">
    <source>
        <dbReference type="ARBA" id="ARBA00023015"/>
    </source>
</evidence>
<dbReference type="InterPro" id="IPR005119">
    <property type="entry name" value="LysR_subst-bd"/>
</dbReference>
<dbReference type="Pfam" id="PF03466">
    <property type="entry name" value="LysR_substrate"/>
    <property type="match status" value="1"/>
</dbReference>
<dbReference type="Gene3D" id="1.10.10.10">
    <property type="entry name" value="Winged helix-like DNA-binding domain superfamily/Winged helix DNA-binding domain"/>
    <property type="match status" value="1"/>
</dbReference>
<feature type="domain" description="HTH lysR-type" evidence="5">
    <location>
        <begin position="3"/>
        <end position="60"/>
    </location>
</feature>